<dbReference type="VEuPathDB" id="FungiDB:BD410DRAFT_116253"/>
<evidence type="ECO:0000256" key="1">
    <source>
        <dbReference type="SAM" id="MobiDB-lite"/>
    </source>
</evidence>
<reference evidence="2 3" key="1">
    <citation type="submission" date="2018-06" db="EMBL/GenBank/DDBJ databases">
        <title>A transcriptomic atlas of mushroom development highlights an independent origin of complex multicellularity.</title>
        <authorList>
            <consortium name="DOE Joint Genome Institute"/>
            <person name="Krizsan K."/>
            <person name="Almasi E."/>
            <person name="Merenyi Z."/>
            <person name="Sahu N."/>
            <person name="Viragh M."/>
            <person name="Koszo T."/>
            <person name="Mondo S."/>
            <person name="Kiss B."/>
            <person name="Balint B."/>
            <person name="Kues U."/>
            <person name="Barry K."/>
            <person name="Hegedus J.C."/>
            <person name="Henrissat B."/>
            <person name="Johnson J."/>
            <person name="Lipzen A."/>
            <person name="Ohm R."/>
            <person name="Nagy I."/>
            <person name="Pangilinan J."/>
            <person name="Yan J."/>
            <person name="Xiong Y."/>
            <person name="Grigoriev I.V."/>
            <person name="Hibbett D.S."/>
            <person name="Nagy L.G."/>
        </authorList>
    </citation>
    <scope>NUCLEOTIDE SEQUENCE [LARGE SCALE GENOMIC DNA]</scope>
    <source>
        <strain evidence="2 3">SZMC22713</strain>
    </source>
</reference>
<evidence type="ECO:0000313" key="2">
    <source>
        <dbReference type="EMBL" id="TDL24296.1"/>
    </source>
</evidence>
<evidence type="ECO:0000313" key="3">
    <source>
        <dbReference type="Proteomes" id="UP000294933"/>
    </source>
</evidence>
<dbReference type="AlphaFoldDB" id="A0A4Y7QAA3"/>
<gene>
    <name evidence="2" type="ORF">BD410DRAFT_116253</name>
</gene>
<feature type="compositionally biased region" description="Basic and acidic residues" evidence="1">
    <location>
        <begin position="1"/>
        <end position="13"/>
    </location>
</feature>
<feature type="compositionally biased region" description="Basic and acidic residues" evidence="1">
    <location>
        <begin position="32"/>
        <end position="45"/>
    </location>
</feature>
<feature type="compositionally biased region" description="Basic and acidic residues" evidence="1">
    <location>
        <begin position="76"/>
        <end position="93"/>
    </location>
</feature>
<proteinExistence type="predicted"/>
<protein>
    <submittedName>
        <fullName evidence="2">Uncharacterized protein</fullName>
    </submittedName>
</protein>
<organism evidence="2 3">
    <name type="scientific">Rickenella mellea</name>
    <dbReference type="NCBI Taxonomy" id="50990"/>
    <lineage>
        <taxon>Eukaryota</taxon>
        <taxon>Fungi</taxon>
        <taxon>Dikarya</taxon>
        <taxon>Basidiomycota</taxon>
        <taxon>Agaricomycotina</taxon>
        <taxon>Agaricomycetes</taxon>
        <taxon>Hymenochaetales</taxon>
        <taxon>Rickenellaceae</taxon>
        <taxon>Rickenella</taxon>
    </lineage>
</organism>
<accession>A0A4Y7QAA3</accession>
<name>A0A4Y7QAA3_9AGAM</name>
<feature type="compositionally biased region" description="Basic and acidic residues" evidence="1">
    <location>
        <begin position="114"/>
        <end position="147"/>
    </location>
</feature>
<feature type="compositionally biased region" description="Basic residues" evidence="1">
    <location>
        <begin position="14"/>
        <end position="23"/>
    </location>
</feature>
<dbReference type="EMBL" id="ML170167">
    <property type="protein sequence ID" value="TDL24296.1"/>
    <property type="molecule type" value="Genomic_DNA"/>
</dbReference>
<dbReference type="Proteomes" id="UP000294933">
    <property type="component" value="Unassembled WGS sequence"/>
</dbReference>
<sequence>MKEEKRAKKEEKRARKAEKRRRRADGDSDSDGSARPRDSYRRNDNTSKSPVRRVSAHGQEYRRSRSRSPIRRHSREPHENSRDASLDHPDSRYFARRRSRTPPYYRHSQANNGYDDRSMEQDRERDRHRRDDNTRRDAAYDRRPRRE</sequence>
<feature type="region of interest" description="Disordered" evidence="1">
    <location>
        <begin position="1"/>
        <end position="147"/>
    </location>
</feature>
<feature type="compositionally biased region" description="Basic residues" evidence="1">
    <location>
        <begin position="64"/>
        <end position="75"/>
    </location>
</feature>
<keyword evidence="3" id="KW-1185">Reference proteome</keyword>